<feature type="binding site" evidence="9">
    <location>
        <position position="214"/>
    </location>
    <ligand>
        <name>1-deoxy-D-xylulose 5-phosphate</name>
        <dbReference type="ChEBI" id="CHEBI:57792"/>
    </ligand>
</feature>
<accession>A0A6I2USU0</accession>
<feature type="binding site" evidence="9">
    <location>
        <position position="209"/>
    </location>
    <ligand>
        <name>1-deoxy-D-xylulose 5-phosphate</name>
        <dbReference type="ChEBI" id="CHEBI:57792"/>
    </ligand>
</feature>
<comment type="similarity">
    <text evidence="2 9">Belongs to the DXR family.</text>
</comment>
<dbReference type="InterPro" id="IPR003821">
    <property type="entry name" value="DXP_reductoisomerase"/>
</dbReference>
<dbReference type="RefSeq" id="WP_154621052.1">
    <property type="nucleotide sequence ID" value="NZ_CBCTNG010000009.1"/>
</dbReference>
<keyword evidence="3 9" id="KW-0479">Metal-binding</keyword>
<feature type="binding site" evidence="9">
    <location>
        <position position="215"/>
    </location>
    <ligand>
        <name>1-deoxy-D-xylulose 5-phosphate</name>
        <dbReference type="ChEBI" id="CHEBI:57792"/>
    </ligand>
</feature>
<evidence type="ECO:0000256" key="4">
    <source>
        <dbReference type="ARBA" id="ARBA00022857"/>
    </source>
</evidence>
<comment type="pathway">
    <text evidence="1 9">Isoprenoid biosynthesis; isopentenyl diphosphate biosynthesis via DXP pathway; isopentenyl diphosphate from 1-deoxy-D-xylulose 5-phosphate: step 1/6.</text>
</comment>
<feature type="binding site" evidence="9">
    <location>
        <position position="148"/>
    </location>
    <ligand>
        <name>1-deoxy-D-xylulose 5-phosphate</name>
        <dbReference type="ChEBI" id="CHEBI:57792"/>
    </ligand>
</feature>
<feature type="domain" description="1-deoxy-D-xylulose 5-phosphate reductoisomerase N-terminal" evidence="10">
    <location>
        <begin position="4"/>
        <end position="129"/>
    </location>
</feature>
<dbReference type="GO" id="GO:0016853">
    <property type="term" value="F:isomerase activity"/>
    <property type="evidence" value="ECO:0007669"/>
    <property type="project" value="UniProtKB-KW"/>
</dbReference>
<sequence>MKNIAVLGSTGSIGTQTLDVVRSHPELFRVRVLAANSNDELLEAQIREFCPDLAVLADESAWKRLSARYSGPVKLAGGRQAFIDAAAVDGVDTVVTAMMGFAGLEPTMKALDAGKNIALANKETLVVAGELVMKRAREQRVAILPVDSEHCALFQCLQGEKKDTVEKLLLTCSGGPFRGKSREELAGATVAQVLDHPTWTMGKKITVDSATLVNKGLEVIEAKWLYDVRYDQIQVVVHPQSIVHSMVQFRDGAVMAQLGSTDMRLPIQYALTYPERTVSGFERLDFWKMKSLTFEKPDTDTFRGLAFAYEAGQMGGSMPCVFNAANEVAVGAFLQGKIRFLDIYDIIEETMMKTECVLSPTLDELFEEDSRARRFAASLLAR</sequence>
<feature type="binding site" evidence="9">
    <location>
        <position position="149"/>
    </location>
    <ligand>
        <name>1-deoxy-D-xylulose 5-phosphate</name>
        <dbReference type="ChEBI" id="CHEBI:57792"/>
    </ligand>
</feature>
<evidence type="ECO:0000256" key="3">
    <source>
        <dbReference type="ARBA" id="ARBA00022723"/>
    </source>
</evidence>
<evidence type="ECO:0000256" key="2">
    <source>
        <dbReference type="ARBA" id="ARBA00006825"/>
    </source>
</evidence>
<feature type="domain" description="1-deoxy-D-xylulose 5-phosphate reductoisomerase C-terminal" evidence="11">
    <location>
        <begin position="143"/>
        <end position="226"/>
    </location>
</feature>
<dbReference type="SUPFAM" id="SSF51735">
    <property type="entry name" value="NAD(P)-binding Rossmann-fold domains"/>
    <property type="match status" value="1"/>
</dbReference>
<comment type="catalytic activity">
    <reaction evidence="8">
        <text>2-C-methyl-D-erythritol 4-phosphate + NADP(+) = 1-deoxy-D-xylulose 5-phosphate + NADPH + H(+)</text>
        <dbReference type="Rhea" id="RHEA:13717"/>
        <dbReference type="ChEBI" id="CHEBI:15378"/>
        <dbReference type="ChEBI" id="CHEBI:57783"/>
        <dbReference type="ChEBI" id="CHEBI:57792"/>
        <dbReference type="ChEBI" id="CHEBI:58262"/>
        <dbReference type="ChEBI" id="CHEBI:58349"/>
        <dbReference type="EC" id="1.1.1.267"/>
    </reaction>
    <physiologicalReaction direction="right-to-left" evidence="8">
        <dbReference type="Rhea" id="RHEA:13719"/>
    </physiologicalReaction>
</comment>
<dbReference type="EMBL" id="VUNL01000009">
    <property type="protein sequence ID" value="MSV25273.1"/>
    <property type="molecule type" value="Genomic_DNA"/>
</dbReference>
<feature type="binding site" evidence="9">
    <location>
        <position position="173"/>
    </location>
    <ligand>
        <name>1-deoxy-D-xylulose 5-phosphate</name>
        <dbReference type="ChEBI" id="CHEBI:57792"/>
    </ligand>
</feature>
<evidence type="ECO:0000313" key="13">
    <source>
        <dbReference type="EMBL" id="MSV25273.1"/>
    </source>
</evidence>
<dbReference type="GO" id="GO:0030604">
    <property type="term" value="F:1-deoxy-D-xylulose-5-phosphate reductoisomerase activity"/>
    <property type="evidence" value="ECO:0007669"/>
    <property type="project" value="UniProtKB-UniRule"/>
</dbReference>
<dbReference type="Gene3D" id="1.10.1740.10">
    <property type="match status" value="1"/>
</dbReference>
<evidence type="ECO:0000256" key="6">
    <source>
        <dbReference type="ARBA" id="ARBA00023211"/>
    </source>
</evidence>
<dbReference type="PIRSF" id="PIRSF006205">
    <property type="entry name" value="Dxp_reductismrs"/>
    <property type="match status" value="1"/>
</dbReference>
<keyword evidence="6 9" id="KW-0464">Manganese</keyword>
<feature type="binding site" evidence="9">
    <location>
        <position position="10"/>
    </location>
    <ligand>
        <name>NADPH</name>
        <dbReference type="ChEBI" id="CHEBI:57783"/>
    </ligand>
</feature>
<dbReference type="HAMAP" id="MF_00183">
    <property type="entry name" value="DXP_reductoisom"/>
    <property type="match status" value="1"/>
</dbReference>
<dbReference type="Gene3D" id="3.40.50.720">
    <property type="entry name" value="NAD(P)-binding Rossmann-like Domain"/>
    <property type="match status" value="1"/>
</dbReference>
<evidence type="ECO:0000259" key="12">
    <source>
        <dbReference type="Pfam" id="PF13288"/>
    </source>
</evidence>
<evidence type="ECO:0000256" key="1">
    <source>
        <dbReference type="ARBA" id="ARBA00005094"/>
    </source>
</evidence>
<dbReference type="NCBIfam" id="NF009114">
    <property type="entry name" value="PRK12464.1"/>
    <property type="match status" value="1"/>
</dbReference>
<keyword evidence="4 9" id="KW-0521">NADP</keyword>
<feature type="binding site" evidence="9">
    <location>
        <position position="218"/>
    </location>
    <ligand>
        <name>1-deoxy-D-xylulose 5-phosphate</name>
        <dbReference type="ChEBI" id="CHEBI:57792"/>
    </ligand>
</feature>
<feature type="binding site" evidence="9">
    <location>
        <position position="38"/>
    </location>
    <ligand>
        <name>NADPH</name>
        <dbReference type="ChEBI" id="CHEBI:57783"/>
    </ligand>
</feature>
<dbReference type="InterPro" id="IPR036169">
    <property type="entry name" value="DXPR_C_sf"/>
</dbReference>
<comment type="cofactor">
    <cofactor evidence="9">
        <name>Mg(2+)</name>
        <dbReference type="ChEBI" id="CHEBI:18420"/>
    </cofactor>
    <cofactor evidence="9">
        <name>Mn(2+)</name>
        <dbReference type="ChEBI" id="CHEBI:29035"/>
    </cofactor>
</comment>
<dbReference type="Proteomes" id="UP000430222">
    <property type="component" value="Unassembled WGS sequence"/>
</dbReference>
<dbReference type="NCBIfam" id="TIGR00243">
    <property type="entry name" value="Dxr"/>
    <property type="match status" value="1"/>
</dbReference>
<dbReference type="InterPro" id="IPR013512">
    <property type="entry name" value="DXP_reductoisomerase_N"/>
</dbReference>
<comment type="caution">
    <text evidence="9">Lacks conserved residue(s) required for the propagation of feature annotation.</text>
</comment>
<name>A0A6I2USU0_9FIRM</name>
<dbReference type="Pfam" id="PF02670">
    <property type="entry name" value="DXP_reductoisom"/>
    <property type="match status" value="1"/>
</dbReference>
<reference evidence="13 14" key="1">
    <citation type="submission" date="2019-08" db="EMBL/GenBank/DDBJ databases">
        <title>In-depth cultivation of the pig gut microbiome towards novel bacterial diversity and tailored functional studies.</title>
        <authorList>
            <person name="Wylensek D."/>
            <person name="Hitch T.C.A."/>
            <person name="Clavel T."/>
        </authorList>
    </citation>
    <scope>NUCLEOTIDE SEQUENCE [LARGE SCALE GENOMIC DNA]</scope>
    <source>
        <strain evidence="14">WCA-380-WT-3B3</strain>
    </source>
</reference>
<proteinExistence type="inferred from homology"/>
<protein>
    <recommendedName>
        <fullName evidence="9">1-deoxy-D-xylulose 5-phosphate reductoisomerase</fullName>
        <shortName evidence="9">DXP reductoisomerase</shortName>
        <ecNumber evidence="9">1.1.1.267</ecNumber>
    </recommendedName>
    <alternativeName>
        <fullName evidence="9">1-deoxyxylulose-5-phosphate reductoisomerase</fullName>
    </alternativeName>
    <alternativeName>
        <fullName evidence="9">2-C-methyl-D-erythritol 4-phosphate synthase</fullName>
    </alternativeName>
</protein>
<feature type="binding site" evidence="9">
    <location>
        <position position="196"/>
    </location>
    <ligand>
        <name>1-deoxy-D-xylulose 5-phosphate</name>
        <dbReference type="ChEBI" id="CHEBI:57792"/>
    </ligand>
</feature>
<dbReference type="SUPFAM" id="SSF55347">
    <property type="entry name" value="Glyceraldehyde-3-phosphate dehydrogenase-like, C-terminal domain"/>
    <property type="match status" value="1"/>
</dbReference>
<dbReference type="AlphaFoldDB" id="A0A6I2USU0"/>
<feature type="binding site" evidence="9">
    <location>
        <position position="12"/>
    </location>
    <ligand>
        <name>NADPH</name>
        <dbReference type="ChEBI" id="CHEBI:57783"/>
    </ligand>
</feature>
<feature type="binding site" evidence="9">
    <location>
        <position position="149"/>
    </location>
    <ligand>
        <name>Mn(2+)</name>
        <dbReference type="ChEBI" id="CHEBI:29035"/>
    </ligand>
</feature>
<evidence type="ECO:0000256" key="7">
    <source>
        <dbReference type="ARBA" id="ARBA00023229"/>
    </source>
</evidence>
<comment type="caution">
    <text evidence="13">The sequence shown here is derived from an EMBL/GenBank/DDBJ whole genome shotgun (WGS) entry which is preliminary data.</text>
</comment>
<feature type="binding site" evidence="9">
    <location>
        <position position="122"/>
    </location>
    <ligand>
        <name>1-deoxy-D-xylulose 5-phosphate</name>
        <dbReference type="ChEBI" id="CHEBI:57792"/>
    </ligand>
</feature>
<evidence type="ECO:0000256" key="8">
    <source>
        <dbReference type="ARBA" id="ARBA00048543"/>
    </source>
</evidence>
<dbReference type="EC" id="1.1.1.267" evidence="9"/>
<feature type="binding site" evidence="9">
    <location>
        <position position="13"/>
    </location>
    <ligand>
        <name>NADPH</name>
        <dbReference type="ChEBI" id="CHEBI:57783"/>
    </ligand>
</feature>
<comment type="function">
    <text evidence="9">Catalyzes the NADPH-dependent rearrangement and reduction of 1-deoxy-D-xylulose-5-phosphate (DXP) to 2-C-methyl-D-erythritol 4-phosphate (MEP).</text>
</comment>
<dbReference type="UniPathway" id="UPA00056">
    <property type="reaction ID" value="UER00092"/>
</dbReference>
<keyword evidence="13" id="KW-0413">Isomerase</keyword>
<evidence type="ECO:0000313" key="14">
    <source>
        <dbReference type="Proteomes" id="UP000430222"/>
    </source>
</evidence>
<feature type="domain" description="DXP reductoisomerase C-terminal" evidence="12">
    <location>
        <begin position="258"/>
        <end position="374"/>
    </location>
</feature>
<gene>
    <name evidence="9" type="primary">dxr</name>
    <name evidence="13" type="ORF">FYJ78_08795</name>
</gene>
<evidence type="ECO:0000256" key="9">
    <source>
        <dbReference type="HAMAP-Rule" id="MF_00183"/>
    </source>
</evidence>
<feature type="binding site" evidence="9">
    <location>
        <position position="218"/>
    </location>
    <ligand>
        <name>Mn(2+)</name>
        <dbReference type="ChEBI" id="CHEBI:29035"/>
    </ligand>
</feature>
<dbReference type="Pfam" id="PF13288">
    <property type="entry name" value="DXPR_C"/>
    <property type="match status" value="1"/>
</dbReference>
<feature type="binding site" evidence="9">
    <location>
        <position position="11"/>
    </location>
    <ligand>
        <name>NADPH</name>
        <dbReference type="ChEBI" id="CHEBI:57783"/>
    </ligand>
</feature>
<dbReference type="InterPro" id="IPR036291">
    <property type="entry name" value="NAD(P)-bd_dom_sf"/>
</dbReference>
<dbReference type="GO" id="GO:0051484">
    <property type="term" value="P:isopentenyl diphosphate biosynthetic process, methylerythritol 4-phosphate pathway involved in terpenoid biosynthetic process"/>
    <property type="evidence" value="ECO:0007669"/>
    <property type="project" value="UniProtKB-ARBA"/>
</dbReference>
<evidence type="ECO:0000256" key="5">
    <source>
        <dbReference type="ARBA" id="ARBA00023002"/>
    </source>
</evidence>
<dbReference type="SUPFAM" id="SSF69055">
    <property type="entry name" value="1-deoxy-D-xylulose-5-phosphate reductoisomerase, C-terminal domain"/>
    <property type="match status" value="1"/>
</dbReference>
<evidence type="ECO:0000259" key="10">
    <source>
        <dbReference type="Pfam" id="PF02670"/>
    </source>
</evidence>
<dbReference type="PANTHER" id="PTHR30525:SF0">
    <property type="entry name" value="1-DEOXY-D-XYLULOSE 5-PHOSPHATE REDUCTOISOMERASE, CHLOROPLASTIC"/>
    <property type="match status" value="1"/>
</dbReference>
<dbReference type="GO" id="GO:0030145">
    <property type="term" value="F:manganese ion binding"/>
    <property type="evidence" value="ECO:0007669"/>
    <property type="project" value="TreeGrafter"/>
</dbReference>
<dbReference type="GO" id="GO:0070402">
    <property type="term" value="F:NADPH binding"/>
    <property type="evidence" value="ECO:0007669"/>
    <property type="project" value="InterPro"/>
</dbReference>
<dbReference type="PANTHER" id="PTHR30525">
    <property type="entry name" value="1-DEOXY-D-XYLULOSE 5-PHOSPHATE REDUCTOISOMERASE"/>
    <property type="match status" value="1"/>
</dbReference>
<dbReference type="InterPro" id="IPR013644">
    <property type="entry name" value="DXP_reductoisomerase_C"/>
</dbReference>
<organism evidence="13 14">
    <name type="scientific">Selenomonas montiformis</name>
    <dbReference type="NCBI Taxonomy" id="2652285"/>
    <lineage>
        <taxon>Bacteria</taxon>
        <taxon>Bacillati</taxon>
        <taxon>Bacillota</taxon>
        <taxon>Negativicutes</taxon>
        <taxon>Selenomonadales</taxon>
        <taxon>Selenomonadaceae</taxon>
        <taxon>Selenomonas</taxon>
    </lineage>
</organism>
<feature type="binding site" evidence="9">
    <location>
        <position position="147"/>
    </location>
    <ligand>
        <name>Mn(2+)</name>
        <dbReference type="ChEBI" id="CHEBI:29035"/>
    </ligand>
</feature>
<evidence type="ECO:0000259" key="11">
    <source>
        <dbReference type="Pfam" id="PF08436"/>
    </source>
</evidence>
<feature type="binding site" evidence="9">
    <location>
        <position position="121"/>
    </location>
    <ligand>
        <name>NADPH</name>
        <dbReference type="ChEBI" id="CHEBI:57783"/>
    </ligand>
</feature>
<feature type="binding site" evidence="9">
    <location>
        <position position="123"/>
    </location>
    <ligand>
        <name>NADPH</name>
        <dbReference type="ChEBI" id="CHEBI:57783"/>
    </ligand>
</feature>
<keyword evidence="7 9" id="KW-0414">Isoprene biosynthesis</keyword>
<keyword evidence="14" id="KW-1185">Reference proteome</keyword>
<keyword evidence="5 9" id="KW-0560">Oxidoreductase</keyword>
<dbReference type="Pfam" id="PF08436">
    <property type="entry name" value="DXP_redisom_C"/>
    <property type="match status" value="1"/>
</dbReference>
<dbReference type="InterPro" id="IPR026877">
    <property type="entry name" value="DXPR_C"/>
</dbReference>
<dbReference type="FunFam" id="3.40.50.720:FF:000045">
    <property type="entry name" value="1-deoxy-D-xylulose 5-phosphate reductoisomerase"/>
    <property type="match status" value="1"/>
</dbReference>
<keyword evidence="9" id="KW-0460">Magnesium</keyword>
<feature type="binding site" evidence="9">
    <location>
        <position position="202"/>
    </location>
    <ligand>
        <name>NADPH</name>
        <dbReference type="ChEBI" id="CHEBI:57783"/>
    </ligand>
</feature>